<sequence length="87" mass="10322">MTRAQRIVRFTFWSNNLTAIILAILFWIDMPDWLTMVVVLLMTVNLWGMCWYLSKYLGVKTFKGLYFVDDERDKAVALRVMRACTHL</sequence>
<dbReference type="EMBL" id="JBHSSI010000065">
    <property type="protein sequence ID" value="MFC6261461.1"/>
    <property type="molecule type" value="Genomic_DNA"/>
</dbReference>
<accession>A0ABW1THY0</accession>
<feature type="transmembrane region" description="Helical" evidence="1">
    <location>
        <begin position="33"/>
        <end position="53"/>
    </location>
</feature>
<keyword evidence="1" id="KW-1133">Transmembrane helix</keyword>
<gene>
    <name evidence="2" type="ORF">ACFP1C_10950</name>
</gene>
<reference evidence="3" key="1">
    <citation type="journal article" date="2019" name="Int. J. Syst. Evol. Microbiol.">
        <title>The Global Catalogue of Microorganisms (GCM) 10K type strain sequencing project: providing services to taxonomists for standard genome sequencing and annotation.</title>
        <authorList>
            <consortium name="The Broad Institute Genomics Platform"/>
            <consortium name="The Broad Institute Genome Sequencing Center for Infectious Disease"/>
            <person name="Wu L."/>
            <person name="Ma J."/>
        </authorList>
    </citation>
    <scope>NUCLEOTIDE SEQUENCE [LARGE SCALE GENOMIC DNA]</scope>
    <source>
        <strain evidence="3">CCM 8908</strain>
    </source>
</reference>
<comment type="caution">
    <text evidence="2">The sequence shown here is derived from an EMBL/GenBank/DDBJ whole genome shotgun (WGS) entry which is preliminary data.</text>
</comment>
<feature type="transmembrane region" description="Helical" evidence="1">
    <location>
        <begin position="7"/>
        <end position="27"/>
    </location>
</feature>
<keyword evidence="3" id="KW-1185">Reference proteome</keyword>
<protein>
    <submittedName>
        <fullName evidence="2">Uncharacterized protein</fullName>
    </submittedName>
</protein>
<name>A0ABW1THY0_9LACO</name>
<dbReference type="RefSeq" id="WP_125686954.1">
    <property type="nucleotide sequence ID" value="NZ_JBHSSI010000065.1"/>
</dbReference>
<proteinExistence type="predicted"/>
<evidence type="ECO:0000313" key="3">
    <source>
        <dbReference type="Proteomes" id="UP001596283"/>
    </source>
</evidence>
<keyword evidence="1" id="KW-0812">Transmembrane</keyword>
<keyword evidence="1" id="KW-0472">Membrane</keyword>
<dbReference type="Proteomes" id="UP001596283">
    <property type="component" value="Unassembled WGS sequence"/>
</dbReference>
<organism evidence="2 3">
    <name type="scientific">Levilactobacillus fujinensis</name>
    <dbReference type="NCBI Taxonomy" id="2486024"/>
    <lineage>
        <taxon>Bacteria</taxon>
        <taxon>Bacillati</taxon>
        <taxon>Bacillota</taxon>
        <taxon>Bacilli</taxon>
        <taxon>Lactobacillales</taxon>
        <taxon>Lactobacillaceae</taxon>
        <taxon>Levilactobacillus</taxon>
    </lineage>
</organism>
<evidence type="ECO:0000313" key="2">
    <source>
        <dbReference type="EMBL" id="MFC6261461.1"/>
    </source>
</evidence>
<evidence type="ECO:0000256" key="1">
    <source>
        <dbReference type="SAM" id="Phobius"/>
    </source>
</evidence>